<dbReference type="AlphaFoldDB" id="A0A7E5VZC4"/>
<proteinExistence type="predicted"/>
<dbReference type="OrthoDB" id="7479007at2759"/>
<organism evidence="2 3">
    <name type="scientific">Trichoplusia ni</name>
    <name type="common">Cabbage looper</name>
    <dbReference type="NCBI Taxonomy" id="7111"/>
    <lineage>
        <taxon>Eukaryota</taxon>
        <taxon>Metazoa</taxon>
        <taxon>Ecdysozoa</taxon>
        <taxon>Arthropoda</taxon>
        <taxon>Hexapoda</taxon>
        <taxon>Insecta</taxon>
        <taxon>Pterygota</taxon>
        <taxon>Neoptera</taxon>
        <taxon>Endopterygota</taxon>
        <taxon>Lepidoptera</taxon>
        <taxon>Glossata</taxon>
        <taxon>Ditrysia</taxon>
        <taxon>Noctuoidea</taxon>
        <taxon>Noctuidae</taxon>
        <taxon>Plusiinae</taxon>
        <taxon>Trichoplusia</taxon>
    </lineage>
</organism>
<feature type="region of interest" description="Disordered" evidence="1">
    <location>
        <begin position="125"/>
        <end position="151"/>
    </location>
</feature>
<dbReference type="RefSeq" id="XP_026733703.1">
    <property type="nucleotide sequence ID" value="XM_026877902.1"/>
</dbReference>
<protein>
    <submittedName>
        <fullName evidence="3">Uncharacterized protein LOC113498023 isoform X1</fullName>
    </submittedName>
</protein>
<dbReference type="InParanoid" id="A0A7E5VZC4"/>
<evidence type="ECO:0000256" key="1">
    <source>
        <dbReference type="SAM" id="MobiDB-lite"/>
    </source>
</evidence>
<sequence length="539" mass="61342">MDDCEDDNYNNGLVDSSSYIIINTNVDEKKHVKKAPIEISSHPLGKKIQGKKKDEIVFQVSRPVTAFLKKTVPVLKDQATEAKDVSPEKPPPEPFCHLRMDSIIKLKDSTRKLLCLLEEIQSKTYSKQTPPPDNTKSEVQAKTKRPSLENLPPVSDVSVAPALNKLESQAKTLNAIYVEDEDDDCSIFKRLTRKCNCLNQMEYNDFVIHFNEDTKYFTSTIGEIIKNMRILKRFLYMGGTYTKNALIFLNEGLGDSAFAEKVEITQGCAHSDMCNVFEEQSIVATCISWPGKIECFSETATQNLAAAFLHKLAQLEEGRRYLKFTSKITNDIKKVLRRKGSKLDMDTTESLNATLDLMNPPMAQHVNLTYYCRPIDEGYGDETIKALSQYREYMTLDEVFTHLDLLHNLSNEKKGKTDLTSLLPALLLLFKQMLMEYDNSEMNIIITNILNNIVSNNMIAKPEKLPKTMVYADMATEPIKMKHQLIQMPPKKVISKKQNNKAKSYSAVSTSKFRQASRRKERSQRNIIVVPIEKIKANL</sequence>
<evidence type="ECO:0000313" key="2">
    <source>
        <dbReference type="Proteomes" id="UP000322000"/>
    </source>
</evidence>
<dbReference type="KEGG" id="tnl:113498023"/>
<keyword evidence="2" id="KW-1185">Reference proteome</keyword>
<dbReference type="Proteomes" id="UP000322000">
    <property type="component" value="Chromosome 10"/>
</dbReference>
<evidence type="ECO:0000313" key="3">
    <source>
        <dbReference type="RefSeq" id="XP_026733703.1"/>
    </source>
</evidence>
<name>A0A7E5VZC4_TRINI</name>
<gene>
    <name evidence="3" type="primary">LOC113498023</name>
</gene>
<reference evidence="3" key="1">
    <citation type="submission" date="2025-08" db="UniProtKB">
        <authorList>
            <consortium name="RefSeq"/>
        </authorList>
    </citation>
    <scope>IDENTIFICATION</scope>
</reference>
<accession>A0A7E5VZC4</accession>
<dbReference type="GeneID" id="113498023"/>